<reference evidence="1 4" key="1">
    <citation type="journal article" date="2006" name="J. Microbiol.">
        <title>Morphological, phylogenetic and biological characteristics of Ectropis obliqua single-nucleocapsid nucleopolyhedrovirus.</title>
        <authorList>
            <person name="Ma X.C."/>
            <person name="Xu H.J."/>
            <person name="Tang M.J."/>
            <person name="Xiao Q."/>
            <person name="Hong J."/>
            <person name="Zhang C.X."/>
        </authorList>
    </citation>
    <scope>NUCLEOTIDE SEQUENCE [LARGE SCALE GENOMIC DNA]</scope>
    <source>
        <strain evidence="1 4">A1</strain>
    </source>
</reference>
<dbReference type="Pfam" id="PF07134">
    <property type="entry name" value="AcMNPV_Orf18"/>
    <property type="match status" value="1"/>
</dbReference>
<evidence type="ECO:0000313" key="4">
    <source>
        <dbReference type="Proteomes" id="UP000214344"/>
    </source>
</evidence>
<reference evidence="2" key="4">
    <citation type="submission" date="2013-04" db="EMBL/GenBank/DDBJ databases">
        <authorList>
            <person name="Chen J."/>
            <person name="Hu Y."/>
            <person name="Yin Y."/>
            <person name="Wang B."/>
            <person name="Zhu Y."/>
        </authorList>
    </citation>
    <scope>NUCLEOTIDE SEQUENCE</scope>
    <source>
        <strain evidence="2">Unioasis 1</strain>
    </source>
</reference>
<reference evidence="3" key="5">
    <citation type="submission" date="2021-06" db="EMBL/GenBank/DDBJ databases">
        <authorList>
            <person name="Xiao Q."/>
            <person name="Zhang X.X."/>
            <person name="Tang M.J."/>
        </authorList>
    </citation>
    <scope>NUCLEOTIDE SEQUENCE</scope>
    <source>
        <strain evidence="3">QF4</strain>
    </source>
</reference>
<dbReference type="RefSeq" id="YP_874285.1">
    <property type="nucleotide sequence ID" value="NC_008586.1"/>
</dbReference>
<name>A0EYZ5_9ABAC</name>
<proteinExistence type="predicted"/>
<evidence type="ECO:0000313" key="2">
    <source>
        <dbReference type="EMBL" id="AGS47940.1"/>
    </source>
</evidence>
<reference evidence="1" key="2">
    <citation type="submission" date="2006-07" db="EMBL/GenBank/DDBJ databases">
        <authorList>
            <person name="Zhang C.-X."/>
            <person name="Yang Z.-N."/>
            <person name="Ma X.-C."/>
            <person name="Xiao Q."/>
        </authorList>
    </citation>
    <scope>NUCLEOTIDE SEQUENCE</scope>
    <source>
        <strain evidence="1">A1</strain>
    </source>
</reference>
<evidence type="ECO:0000313" key="3">
    <source>
        <dbReference type="EMBL" id="QWV59640.1"/>
    </source>
</evidence>
<dbReference type="KEGG" id="vg:5176534"/>
<keyword evidence="4" id="KW-1185">Reference proteome</keyword>
<gene>
    <name evidence="3" type="ORF">QF4000054</name>
    <name evidence="2" type="ORF">wdlz-06GM101</name>
</gene>
<dbReference type="EMBL" id="DQ837165">
    <property type="protein sequence ID" value="ABI35775.1"/>
    <property type="molecule type" value="Genomic_DNA"/>
</dbReference>
<dbReference type="EMBL" id="MZ394738">
    <property type="protein sequence ID" value="QWV59640.1"/>
    <property type="molecule type" value="Genomic_DNA"/>
</dbReference>
<sequence>MDALRQQLFCHKTLPYISKKAVNDAMCNYILSQMPKMFYSEVYDCVERILHRQKCIVKGGAAIAAHLQDDNISFVDLDMEICIDNNSTNDNSAHVDYYDPLTMLDEPITAIVMKYKNVFTRLVSELSFDKLMCVSSIKNLIMFKSYVDEAVEFVWPANVKFALNAKNLVKVTTSNVDDKFLLTRYSVNVHALNYYDDMWIHRSDNIAKSLKFFPFDLYFLDISVRHKPYPDVLYKNLFDHTNKFVRVECVQTIIAEQLSCILYNIFNRDANKLKCRIERIRNLLGTNEIYVSPRHEAKHYQHSNYTGKYSIRDVALLLQDLGLKYGPPTIVKLYFAKRFVNNIADVTHQINFPYHCWDKRYFSNSWLHYCHILNDLFNLNLPVAKYSTLKIKN</sequence>
<reference evidence="1 4" key="3">
    <citation type="journal article" date="2007" name="Virology">
        <title>Genome sequence and organization of a nucleopolyhedrovirus that infects the tea looper caterpillar, Ectropis obliqua.</title>
        <authorList>
            <person name="Ma X.C."/>
            <person name="Shang J.Y."/>
            <person name="Yang Z.N."/>
            <person name="Bao Y.Y."/>
            <person name="Xiao Q."/>
            <person name="Zhang C.X."/>
        </authorList>
    </citation>
    <scope>NUCLEOTIDE SEQUENCE [LARGE SCALE GENOMIC DNA]</scope>
    <source>
        <strain evidence="1 4">A1</strain>
    </source>
</reference>
<dbReference type="InterPro" id="IPR010785">
    <property type="entry name" value="AcMNPV_AC18"/>
</dbReference>
<dbReference type="Proteomes" id="UP000214344">
    <property type="component" value="Segment"/>
</dbReference>
<evidence type="ECO:0000313" key="1">
    <source>
        <dbReference type="EMBL" id="ABI35775.1"/>
    </source>
</evidence>
<dbReference type="OrthoDB" id="15358at10239"/>
<dbReference type="EMBL" id="KC960018">
    <property type="protein sequence ID" value="AGS47940.1"/>
    <property type="molecule type" value="Genomic_DNA"/>
</dbReference>
<organism evidence="1 4">
    <name type="scientific">Ectropis obliqua nucleopolyhedrovirus</name>
    <dbReference type="NCBI Taxonomy" id="59376"/>
    <lineage>
        <taxon>Viruses</taxon>
        <taxon>Viruses incertae sedis</taxon>
        <taxon>Naldaviricetes</taxon>
        <taxon>Lefavirales</taxon>
        <taxon>Baculoviridae</taxon>
        <taxon>Alphabaculovirus</taxon>
        <taxon>Alphabaculovirus ecobliquae</taxon>
    </lineage>
</organism>
<protein>
    <recommendedName>
        <fullName evidence="5">Ac18</fullName>
    </recommendedName>
</protein>
<evidence type="ECO:0008006" key="5">
    <source>
        <dbReference type="Google" id="ProtNLM"/>
    </source>
</evidence>
<accession>A0EYZ5</accession>